<protein>
    <submittedName>
        <fullName evidence="3">ArsR family transcriptional regulator</fullName>
    </submittedName>
</protein>
<dbReference type="PROSITE" id="PS51257">
    <property type="entry name" value="PROKAR_LIPOPROTEIN"/>
    <property type="match status" value="1"/>
</dbReference>
<dbReference type="Proteomes" id="UP000243650">
    <property type="component" value="Unassembled WGS sequence"/>
</dbReference>
<dbReference type="RefSeq" id="WP_105958741.1">
    <property type="nucleotide sequence ID" value="NZ_PVNS01000005.1"/>
</dbReference>
<proteinExistence type="predicted"/>
<dbReference type="OrthoDB" id="1399160at2"/>
<dbReference type="AlphaFoldDB" id="A0A2P6MIG6"/>
<accession>A0A2P6MIG6</accession>
<reference evidence="3 4" key="1">
    <citation type="submission" date="2018-03" db="EMBL/GenBank/DDBJ databases">
        <title>Bacillus urumqiensis sp. nov., a moderately haloalkaliphilic bacterium isolated from a salt lake.</title>
        <authorList>
            <person name="Zhao B."/>
            <person name="Liao Z."/>
        </authorList>
    </citation>
    <scope>NUCLEOTIDE SEQUENCE [LARGE SCALE GENOMIC DNA]</scope>
    <source>
        <strain evidence="3 4">BZ-SZ-XJ18</strain>
    </source>
</reference>
<name>A0A2P6MIG6_ALKUR</name>
<dbReference type="EMBL" id="PVNS01000005">
    <property type="protein sequence ID" value="PRO66057.1"/>
    <property type="molecule type" value="Genomic_DNA"/>
</dbReference>
<comment type="caution">
    <text evidence="3">The sequence shown here is derived from an EMBL/GenBank/DDBJ whole genome shotgun (WGS) entry which is preliminary data.</text>
</comment>
<evidence type="ECO:0000256" key="2">
    <source>
        <dbReference type="SAM" id="SignalP"/>
    </source>
</evidence>
<sequence>MKKTLGLSLAAVFVLAACSDNDEMPMNDENGMMDENNMPADEEDMPMDDEDMQDNENMPMNEENMHDNEDMPMDENNMHDDEDMPMDEEARADYEEEAASLPDSFQEGASENRMSLNTKNVTRLTSADPESASIEAAQTIWPATHEANRPGAVLLADPEEWQEALSILTLVHHPNDGPLLLMEDGLSEELLTEIERLNPLGTEDGTEILTAGTLSSEEEEMLSDYSIQSIEAETDAGFAREADAMFAEAMGETPEAVLIGSSADENRLFSQVAGSWIAHMNEPLLYVDDEVPQETIDALETREEAVMYLLGGEDVISSDVEEELSEYGTVERIEGSTPQELSIAFAQYEHDGFGWNINSPGHGFVFTSSDTPDLALAGAPFAHLGKHAPLLWLEGGELTQEHADYLATVKPGYMESPMEGPYNHSYMLGGESDISFSTQGVIDAMMEIEAVDGGGHGGH</sequence>
<keyword evidence="4" id="KW-1185">Reference proteome</keyword>
<organism evidence="3 4">
    <name type="scientific">Alkalicoccus urumqiensis</name>
    <name type="common">Bacillus urumqiensis</name>
    <dbReference type="NCBI Taxonomy" id="1548213"/>
    <lineage>
        <taxon>Bacteria</taxon>
        <taxon>Bacillati</taxon>
        <taxon>Bacillota</taxon>
        <taxon>Bacilli</taxon>
        <taxon>Bacillales</taxon>
        <taxon>Bacillaceae</taxon>
        <taxon>Alkalicoccus</taxon>
    </lineage>
</organism>
<feature type="chain" id="PRO_5039473976" evidence="2">
    <location>
        <begin position="20"/>
        <end position="459"/>
    </location>
</feature>
<evidence type="ECO:0000313" key="4">
    <source>
        <dbReference type="Proteomes" id="UP000243650"/>
    </source>
</evidence>
<feature type="signal peptide" evidence="2">
    <location>
        <begin position="1"/>
        <end position="19"/>
    </location>
</feature>
<keyword evidence="2" id="KW-0732">Signal</keyword>
<evidence type="ECO:0000313" key="3">
    <source>
        <dbReference type="EMBL" id="PRO66057.1"/>
    </source>
</evidence>
<feature type="compositionally biased region" description="Acidic residues" evidence="1">
    <location>
        <begin position="40"/>
        <end position="54"/>
    </location>
</feature>
<feature type="region of interest" description="Disordered" evidence="1">
    <location>
        <begin position="33"/>
        <end position="84"/>
    </location>
</feature>
<gene>
    <name evidence="3" type="ORF">C6I21_07080</name>
</gene>
<evidence type="ECO:0000256" key="1">
    <source>
        <dbReference type="SAM" id="MobiDB-lite"/>
    </source>
</evidence>